<evidence type="ECO:0000256" key="1">
    <source>
        <dbReference type="SAM" id="MobiDB-lite"/>
    </source>
</evidence>
<evidence type="ECO:0000313" key="3">
    <source>
        <dbReference type="Proteomes" id="UP000292082"/>
    </source>
</evidence>
<sequence>MRIKALAHGTICSEPPSRCCLGRPALSLHLLVVFIVCHYACSQCTLRLFYSPGSVSHHRDGAGLIFVSVPAAGSGRKLCHRGQSMLLEANVRYHYKSAANNIALPIQWFAPVSFCFDAATRWPIPVSVCLTFTETPGTEQWETLAREVRSLGGRWTAYTPPQVKRRTAENPRFEEAPRARPRPLQIRRTQTPWGQCF</sequence>
<dbReference type="EMBL" id="ML145089">
    <property type="protein sequence ID" value="TBU63400.1"/>
    <property type="molecule type" value="Genomic_DNA"/>
</dbReference>
<proteinExistence type="predicted"/>
<dbReference type="Proteomes" id="UP000292082">
    <property type="component" value="Unassembled WGS sequence"/>
</dbReference>
<feature type="compositionally biased region" description="Basic and acidic residues" evidence="1">
    <location>
        <begin position="166"/>
        <end position="178"/>
    </location>
</feature>
<evidence type="ECO:0000313" key="2">
    <source>
        <dbReference type="EMBL" id="TBU63400.1"/>
    </source>
</evidence>
<reference evidence="2 3" key="1">
    <citation type="submission" date="2019-01" db="EMBL/GenBank/DDBJ databases">
        <title>Draft genome sequences of three monokaryotic isolates of the white-rot basidiomycete fungus Dichomitus squalens.</title>
        <authorList>
            <consortium name="DOE Joint Genome Institute"/>
            <person name="Lopez S.C."/>
            <person name="Andreopoulos B."/>
            <person name="Pangilinan J."/>
            <person name="Lipzen A."/>
            <person name="Riley R."/>
            <person name="Ahrendt S."/>
            <person name="Ng V."/>
            <person name="Barry K."/>
            <person name="Daum C."/>
            <person name="Grigoriev I.V."/>
            <person name="Hilden K.S."/>
            <person name="Makela M.R."/>
            <person name="de Vries R.P."/>
        </authorList>
    </citation>
    <scope>NUCLEOTIDE SEQUENCE [LARGE SCALE GENOMIC DNA]</scope>
    <source>
        <strain evidence="2 3">CBS 464.89</strain>
    </source>
</reference>
<feature type="region of interest" description="Disordered" evidence="1">
    <location>
        <begin position="162"/>
        <end position="182"/>
    </location>
</feature>
<gene>
    <name evidence="2" type="ORF">BD310DRAFT_577420</name>
</gene>
<dbReference type="AlphaFoldDB" id="A0A4Q9Q889"/>
<organism evidence="2 3">
    <name type="scientific">Dichomitus squalens</name>
    <dbReference type="NCBI Taxonomy" id="114155"/>
    <lineage>
        <taxon>Eukaryota</taxon>
        <taxon>Fungi</taxon>
        <taxon>Dikarya</taxon>
        <taxon>Basidiomycota</taxon>
        <taxon>Agaricomycotina</taxon>
        <taxon>Agaricomycetes</taxon>
        <taxon>Polyporales</taxon>
        <taxon>Polyporaceae</taxon>
        <taxon>Dichomitus</taxon>
    </lineage>
</organism>
<accession>A0A4Q9Q889</accession>
<name>A0A4Q9Q889_9APHY</name>
<protein>
    <submittedName>
        <fullName evidence="2">Uncharacterized protein</fullName>
    </submittedName>
</protein>
<keyword evidence="3" id="KW-1185">Reference proteome</keyword>